<reference evidence="4" key="1">
    <citation type="journal article" date="2020" name="Stud. Mycol.">
        <title>101 Dothideomycetes genomes: a test case for predicting lifestyles and emergence of pathogens.</title>
        <authorList>
            <person name="Haridas S."/>
            <person name="Albert R."/>
            <person name="Binder M."/>
            <person name="Bloem J."/>
            <person name="Labutti K."/>
            <person name="Salamov A."/>
            <person name="Andreopoulos B."/>
            <person name="Baker S."/>
            <person name="Barry K."/>
            <person name="Bills G."/>
            <person name="Bluhm B."/>
            <person name="Cannon C."/>
            <person name="Castanera R."/>
            <person name="Culley D."/>
            <person name="Daum C."/>
            <person name="Ezra D."/>
            <person name="Gonzalez J."/>
            <person name="Henrissat B."/>
            <person name="Kuo A."/>
            <person name="Liang C."/>
            <person name="Lipzen A."/>
            <person name="Lutzoni F."/>
            <person name="Magnuson J."/>
            <person name="Mondo S."/>
            <person name="Nolan M."/>
            <person name="Ohm R."/>
            <person name="Pangilinan J."/>
            <person name="Park H.-J."/>
            <person name="Ramirez L."/>
            <person name="Alfaro M."/>
            <person name="Sun H."/>
            <person name="Tritt A."/>
            <person name="Yoshinaga Y."/>
            <person name="Zwiers L.-H."/>
            <person name="Turgeon B."/>
            <person name="Goodwin S."/>
            <person name="Spatafora J."/>
            <person name="Crous P."/>
            <person name="Grigoriev I."/>
        </authorList>
    </citation>
    <scope>NUCLEOTIDE SEQUENCE</scope>
    <source>
        <strain evidence="4">CBS 121167</strain>
    </source>
</reference>
<dbReference type="SUPFAM" id="SSF54719">
    <property type="entry name" value="Fe,Mn superoxide dismutase (SOD), C-terminal domain"/>
    <property type="match status" value="1"/>
</dbReference>
<gene>
    <name evidence="4" type="ORF">K452DRAFT_287718</name>
</gene>
<dbReference type="GeneID" id="54298022"/>
<keyword evidence="5" id="KW-1185">Reference proteome</keyword>
<name>A0A6A6BC28_9PEZI</name>
<dbReference type="InterPro" id="IPR019832">
    <property type="entry name" value="Mn/Fe_SOD_C"/>
</dbReference>
<accession>A0A6A6BC28</accession>
<evidence type="ECO:0000313" key="4">
    <source>
        <dbReference type="EMBL" id="KAF2141759.1"/>
    </source>
</evidence>
<dbReference type="Gene3D" id="3.55.40.20">
    <property type="entry name" value="Iron/manganese superoxide dismutase, C-terminal domain"/>
    <property type="match status" value="1"/>
</dbReference>
<organism evidence="4 5">
    <name type="scientific">Aplosporella prunicola CBS 121167</name>
    <dbReference type="NCBI Taxonomy" id="1176127"/>
    <lineage>
        <taxon>Eukaryota</taxon>
        <taxon>Fungi</taxon>
        <taxon>Dikarya</taxon>
        <taxon>Ascomycota</taxon>
        <taxon>Pezizomycotina</taxon>
        <taxon>Dothideomycetes</taxon>
        <taxon>Dothideomycetes incertae sedis</taxon>
        <taxon>Botryosphaeriales</taxon>
        <taxon>Aplosporellaceae</taxon>
        <taxon>Aplosporella</taxon>
    </lineage>
</organism>
<feature type="compositionally biased region" description="Low complexity" evidence="2">
    <location>
        <begin position="114"/>
        <end position="127"/>
    </location>
</feature>
<dbReference type="EMBL" id="ML995486">
    <property type="protein sequence ID" value="KAF2141759.1"/>
    <property type="molecule type" value="Genomic_DNA"/>
</dbReference>
<dbReference type="RefSeq" id="XP_033397471.1">
    <property type="nucleotide sequence ID" value="XM_033540526.1"/>
</dbReference>
<dbReference type="PANTHER" id="PTHR43595:SF2">
    <property type="entry name" value="SMALL RIBOSOMAL SUBUNIT PROTEIN MS42"/>
    <property type="match status" value="1"/>
</dbReference>
<feature type="region of interest" description="Disordered" evidence="2">
    <location>
        <begin position="114"/>
        <end position="149"/>
    </location>
</feature>
<evidence type="ECO:0000256" key="1">
    <source>
        <dbReference type="ARBA" id="ARBA00037226"/>
    </source>
</evidence>
<proteinExistence type="predicted"/>
<feature type="domain" description="Manganese/iron superoxide dismutase C-terminal" evidence="3">
    <location>
        <begin position="151"/>
        <end position="191"/>
    </location>
</feature>
<protein>
    <recommendedName>
        <fullName evidence="3">Manganese/iron superoxide dismutase C-terminal domain-containing protein</fullName>
    </recommendedName>
</protein>
<evidence type="ECO:0000313" key="5">
    <source>
        <dbReference type="Proteomes" id="UP000799438"/>
    </source>
</evidence>
<evidence type="ECO:0000259" key="3">
    <source>
        <dbReference type="Pfam" id="PF02777"/>
    </source>
</evidence>
<dbReference type="PANTHER" id="PTHR43595">
    <property type="entry name" value="37S RIBOSOMAL PROTEIN S26, MITOCHONDRIAL"/>
    <property type="match status" value="1"/>
</dbReference>
<dbReference type="GO" id="GO:0005737">
    <property type="term" value="C:cytoplasm"/>
    <property type="evidence" value="ECO:0007669"/>
    <property type="project" value="TreeGrafter"/>
</dbReference>
<dbReference type="InterPro" id="IPR036314">
    <property type="entry name" value="SOD_C_sf"/>
</dbReference>
<sequence>MAYNNHMFFRTLAPQTVPIPAELNDALLGSFSSIETLKADFLATANAMFGPGFVWLVYQRRAQQTGAGAFRILPTYLAGSPLSEAHWRQQPVDMNTQNAMSVGGLSGVDFAAQQHQQQHQQQGDAHGTAGGFGPHSLAGKEARRRAPGGADVHPVLCVNTWEHVWLQDYGIDGKADFLENWWDRINWNEVHALTPPDAMKGGRLTGGVFNAIGV</sequence>
<dbReference type="Proteomes" id="UP000799438">
    <property type="component" value="Unassembled WGS sequence"/>
</dbReference>
<evidence type="ECO:0000256" key="2">
    <source>
        <dbReference type="SAM" id="MobiDB-lite"/>
    </source>
</evidence>
<feature type="domain" description="Manganese/iron superoxide dismutase C-terminal" evidence="3">
    <location>
        <begin position="22"/>
        <end position="63"/>
    </location>
</feature>
<dbReference type="AlphaFoldDB" id="A0A6A6BC28"/>
<dbReference type="Pfam" id="PF02777">
    <property type="entry name" value="Sod_Fe_C"/>
    <property type="match status" value="2"/>
</dbReference>
<dbReference type="GO" id="GO:0004784">
    <property type="term" value="F:superoxide dismutase activity"/>
    <property type="evidence" value="ECO:0007669"/>
    <property type="project" value="InterPro"/>
</dbReference>
<dbReference type="OrthoDB" id="275227at2759"/>
<comment type="function">
    <text evidence="1">Component of the mitochondrial ribosome (mitoribosome), a dedicated translation machinery responsible for the synthesis of mitochondrial genome-encoded proteins, including at least some of the essential transmembrane subunits of the mitochondrial respiratory chain. The mitoribosomes are attached to the mitochondrial inner membrane and translation products are cotranslationally integrated into the membrane.</text>
</comment>
<dbReference type="GO" id="GO:0046872">
    <property type="term" value="F:metal ion binding"/>
    <property type="evidence" value="ECO:0007669"/>
    <property type="project" value="InterPro"/>
</dbReference>